<feature type="non-terminal residue" evidence="1">
    <location>
        <position position="1"/>
    </location>
</feature>
<evidence type="ECO:0000313" key="1">
    <source>
        <dbReference type="EMBL" id="GAI73945.1"/>
    </source>
</evidence>
<protein>
    <submittedName>
        <fullName evidence="1">Uncharacterized protein</fullName>
    </submittedName>
</protein>
<sequence>TIQNKKDKLRVGADLVSAHNKMQDKLVVSE</sequence>
<organism evidence="1">
    <name type="scientific">marine sediment metagenome</name>
    <dbReference type="NCBI Taxonomy" id="412755"/>
    <lineage>
        <taxon>unclassified sequences</taxon>
        <taxon>metagenomes</taxon>
        <taxon>ecological metagenomes</taxon>
    </lineage>
</organism>
<reference evidence="1" key="1">
    <citation type="journal article" date="2014" name="Front. Microbiol.">
        <title>High frequency of phylogenetically diverse reductive dehalogenase-homologous genes in deep subseafloor sedimentary metagenomes.</title>
        <authorList>
            <person name="Kawai M."/>
            <person name="Futagami T."/>
            <person name="Toyoda A."/>
            <person name="Takaki Y."/>
            <person name="Nishi S."/>
            <person name="Hori S."/>
            <person name="Arai W."/>
            <person name="Tsubouchi T."/>
            <person name="Morono Y."/>
            <person name="Uchiyama I."/>
            <person name="Ito T."/>
            <person name="Fujiyama A."/>
            <person name="Inagaki F."/>
            <person name="Takami H."/>
        </authorList>
    </citation>
    <scope>NUCLEOTIDE SEQUENCE</scope>
    <source>
        <strain evidence="1">Expedition CK06-06</strain>
    </source>
</reference>
<dbReference type="EMBL" id="BARW01014218">
    <property type="protein sequence ID" value="GAI73945.1"/>
    <property type="molecule type" value="Genomic_DNA"/>
</dbReference>
<proteinExistence type="predicted"/>
<name>X1SEU9_9ZZZZ</name>
<dbReference type="AlphaFoldDB" id="X1SEU9"/>
<accession>X1SEU9</accession>
<comment type="caution">
    <text evidence="1">The sequence shown here is derived from an EMBL/GenBank/DDBJ whole genome shotgun (WGS) entry which is preliminary data.</text>
</comment>
<gene>
    <name evidence="1" type="ORF">S12H4_25394</name>
</gene>